<dbReference type="Pfam" id="PF01412">
    <property type="entry name" value="ArfGap"/>
    <property type="match status" value="1"/>
</dbReference>
<evidence type="ECO:0000259" key="8">
    <source>
        <dbReference type="PROSITE" id="PS50115"/>
    </source>
</evidence>
<dbReference type="PRINTS" id="PR00405">
    <property type="entry name" value="REVINTRACTNG"/>
</dbReference>
<dbReference type="GO" id="GO:0006891">
    <property type="term" value="P:intra-Golgi vesicle-mediated transport"/>
    <property type="evidence" value="ECO:0007669"/>
    <property type="project" value="TreeGrafter"/>
</dbReference>
<dbReference type="PANTHER" id="PTHR23180">
    <property type="entry name" value="CENTAURIN/ARF"/>
    <property type="match status" value="1"/>
</dbReference>
<gene>
    <name evidence="9" type="primary">NCAS0A00270</name>
    <name evidence="9" type="ordered locus">NCAS_0A00270</name>
</gene>
<dbReference type="HOGENOM" id="CLU_327908_0_0_1"/>
<dbReference type="CDD" id="cd08204">
    <property type="entry name" value="ArfGap"/>
    <property type="match status" value="1"/>
</dbReference>
<dbReference type="GO" id="GO:0005768">
    <property type="term" value="C:endosome"/>
    <property type="evidence" value="ECO:0007669"/>
    <property type="project" value="TreeGrafter"/>
</dbReference>
<dbReference type="AlphaFoldDB" id="G0V9E3"/>
<dbReference type="SMART" id="SM00233">
    <property type="entry name" value="PH"/>
    <property type="match status" value="1"/>
</dbReference>
<evidence type="ECO:0000256" key="3">
    <source>
        <dbReference type="ARBA" id="ARBA00022833"/>
    </source>
</evidence>
<dbReference type="OrthoDB" id="10266696at2759"/>
<keyword evidence="5" id="KW-0343">GTPase activation</keyword>
<evidence type="ECO:0000313" key="9">
    <source>
        <dbReference type="EMBL" id="CCC86749.1"/>
    </source>
</evidence>
<dbReference type="GO" id="GO:0005096">
    <property type="term" value="F:GTPase activator activity"/>
    <property type="evidence" value="ECO:0007669"/>
    <property type="project" value="UniProtKB-KW"/>
</dbReference>
<dbReference type="PROSITE" id="PS50115">
    <property type="entry name" value="ARFGAP"/>
    <property type="match status" value="1"/>
</dbReference>
<reference key="2">
    <citation type="submission" date="2011-08" db="EMBL/GenBank/DDBJ databases">
        <title>Genome sequence of Naumovozyma castellii.</title>
        <authorList>
            <person name="Gordon J.L."/>
            <person name="Armisen D."/>
            <person name="Proux-Wera E."/>
            <person name="OhEigeartaigh S.S."/>
            <person name="Byrne K.P."/>
            <person name="Wolfe K.H."/>
        </authorList>
    </citation>
    <scope>NUCLEOTIDE SEQUENCE</scope>
    <source>
        <strain>Type strain:CBS 4309</strain>
    </source>
</reference>
<dbReference type="RefSeq" id="XP_003672978.1">
    <property type="nucleotide sequence ID" value="XM_003672930.1"/>
</dbReference>
<name>G0V9E3_NAUCA</name>
<keyword evidence="3 5" id="KW-0862">Zinc</keyword>
<dbReference type="InterPro" id="IPR001164">
    <property type="entry name" value="ArfGAP_dom"/>
</dbReference>
<keyword evidence="1 5" id="KW-0479">Metal-binding</keyword>
<dbReference type="Proteomes" id="UP000001640">
    <property type="component" value="Chromosome 1"/>
</dbReference>
<evidence type="ECO:0000256" key="2">
    <source>
        <dbReference type="ARBA" id="ARBA00022771"/>
    </source>
</evidence>
<evidence type="ECO:0000256" key="1">
    <source>
        <dbReference type="ARBA" id="ARBA00022723"/>
    </source>
</evidence>
<organism evidence="9 10">
    <name type="scientific">Naumovozyma castellii</name>
    <name type="common">Yeast</name>
    <name type="synonym">Saccharomyces castellii</name>
    <dbReference type="NCBI Taxonomy" id="27288"/>
    <lineage>
        <taxon>Eukaryota</taxon>
        <taxon>Fungi</taxon>
        <taxon>Dikarya</taxon>
        <taxon>Ascomycota</taxon>
        <taxon>Saccharomycotina</taxon>
        <taxon>Saccharomycetes</taxon>
        <taxon>Saccharomycetales</taxon>
        <taxon>Saccharomycetaceae</taxon>
        <taxon>Naumovozyma</taxon>
    </lineage>
</organism>
<feature type="compositionally biased region" description="Low complexity" evidence="6">
    <location>
        <begin position="848"/>
        <end position="860"/>
    </location>
</feature>
<evidence type="ECO:0000256" key="6">
    <source>
        <dbReference type="SAM" id="MobiDB-lite"/>
    </source>
</evidence>
<proteinExistence type="predicted"/>
<keyword evidence="5" id="KW-0963">Cytoplasm</keyword>
<dbReference type="InterPro" id="IPR027267">
    <property type="entry name" value="AH/BAR_dom_sf"/>
</dbReference>
<evidence type="ECO:0000256" key="5">
    <source>
        <dbReference type="RuleBase" id="RU369028"/>
    </source>
</evidence>
<dbReference type="InterPro" id="IPR001849">
    <property type="entry name" value="PH_domain"/>
</dbReference>
<feature type="compositionally biased region" description="Low complexity" evidence="6">
    <location>
        <begin position="818"/>
        <end position="840"/>
    </location>
</feature>
<dbReference type="GO" id="GO:0005802">
    <property type="term" value="C:trans-Golgi network"/>
    <property type="evidence" value="ECO:0007669"/>
    <property type="project" value="TreeGrafter"/>
</dbReference>
<dbReference type="STRING" id="1064592.G0V9E3"/>
<evidence type="ECO:0000259" key="7">
    <source>
        <dbReference type="PROSITE" id="PS50003"/>
    </source>
</evidence>
<feature type="region of interest" description="Disordered" evidence="6">
    <location>
        <begin position="818"/>
        <end position="860"/>
    </location>
</feature>
<dbReference type="InParanoid" id="G0V9E3"/>
<dbReference type="InterPro" id="IPR037278">
    <property type="entry name" value="ARFGAP/RecO"/>
</dbReference>
<dbReference type="GO" id="GO:0008270">
    <property type="term" value="F:zinc ion binding"/>
    <property type="evidence" value="ECO:0007669"/>
    <property type="project" value="UniProtKB-KW"/>
</dbReference>
<reference evidence="9 10" key="1">
    <citation type="journal article" date="2011" name="Proc. Natl. Acad. Sci. U.S.A.">
        <title>Evolutionary erosion of yeast sex chromosomes by mating-type switching accidents.</title>
        <authorList>
            <person name="Gordon J.L."/>
            <person name="Armisen D."/>
            <person name="Proux-Wera E."/>
            <person name="Oheigeartaigh S.S."/>
            <person name="Byrne K.P."/>
            <person name="Wolfe K.H."/>
        </authorList>
    </citation>
    <scope>NUCLEOTIDE SEQUENCE [LARGE SCALE GENOMIC DNA]</scope>
    <source>
        <strain evidence="10">ATCC 76901 / BCRC 22586 / CBS 4309 / NBRC 1992 / NRRL Y-12630</strain>
    </source>
</reference>
<dbReference type="SUPFAM" id="SSF57863">
    <property type="entry name" value="ArfGap/RecO-like zinc finger"/>
    <property type="match status" value="1"/>
</dbReference>
<dbReference type="GeneID" id="96900076"/>
<protein>
    <recommendedName>
        <fullName evidence="5">ADP-ribosylation factor GTPase-activating protein</fullName>
    </recommendedName>
</protein>
<dbReference type="KEGG" id="ncs:NCAS_0A00270"/>
<accession>G0V9E3</accession>
<keyword evidence="10" id="KW-1185">Reference proteome</keyword>
<keyword evidence="5" id="KW-0040">ANK repeat</keyword>
<sequence length="877" mass="100534">MGKYLDPFLKDSTIISSISYESTGDQHSKQQKKQKFVILERPNEIAFVPLIELLDGQFLPDSKYLLHLKNASSASSQSPLILKLLEDENKIFSVRYQFIKQQTDLTYSIILSTESNGIPANGYYILQIFDVSITIFLENTITTKIPSSSKPQQQQLFPTEFNMEWYPDGPQFRSKIKQMESLIVERQRPFWKSLNESILKLSTNLRQVSIDWSQLINLLTNSKNCFLPGSPLLPLIHEQWSLWSQENQSRTLALIKGLEKNISPLLQSMIKDALNSKNLVSMQRTYNDSVKSYYQIMNDKVKDQRTNTNDSLPLKIKFDLARWNYYQFLYQLNYTGLPLRNFYISLTSLINPSFPSSSSPFISQYHKSYIPTVNQFTLAISKCKTFNELNATYSATTETLQQQQQQLTLMTTVASRKEGLLWIKESEFNQNTNSSHNKKSNVWHKNWVILNENKLTLQPNWKQQQQEQSLSSSSSNVTSNLRTITINLTFACIKKINSTTFQIIESTTASLIDKNNHTNKSRHQQLQQQLYELRAGNEEDLNDWLTALNESNHNNLTSTPISSSLSKTLPNNIHSEESSNLLTKVKSLHPSNQRCCDCNTSDGTVEWISLNLLCLVCIKCSGVHRSMGAHISKIRSLTLDNFTSKEMIYLIKNYISNEKVNSIYESGTNNTQTRISSNATDSRRSQYINDKYRFKKFINPVQLQDESQSLKSLINGIHNESIHTLQKVIAESKLSMRELSINHKNLTLNHSSHTTLFQYSLRHHIEVNDQPLFIITEFLLNNGLIVDRLPHETEKWPKPAIKYWKSILGMYEPYEQPRSPSASSSSFSPNLQSQLNSSRSTPLQNKPSSASSSSSRGLISSGNFLSLHKSLKLNKRK</sequence>
<feature type="domain" description="PH" evidence="7">
    <location>
        <begin position="414"/>
        <end position="553"/>
    </location>
</feature>
<dbReference type="Gene3D" id="2.30.29.30">
    <property type="entry name" value="Pleckstrin-homology domain (PH domain)/Phosphotyrosine-binding domain (PTB)"/>
    <property type="match status" value="1"/>
</dbReference>
<dbReference type="SUPFAM" id="SSF103657">
    <property type="entry name" value="BAR/IMD domain-like"/>
    <property type="match status" value="1"/>
</dbReference>
<dbReference type="EMBL" id="HE576752">
    <property type="protein sequence ID" value="CCC86749.1"/>
    <property type="molecule type" value="Genomic_DNA"/>
</dbReference>
<dbReference type="eggNOG" id="KOG0521">
    <property type="taxonomic scope" value="Eukaryota"/>
</dbReference>
<evidence type="ECO:0000313" key="10">
    <source>
        <dbReference type="Proteomes" id="UP000001640"/>
    </source>
</evidence>
<dbReference type="SUPFAM" id="SSF50729">
    <property type="entry name" value="PH domain-like"/>
    <property type="match status" value="1"/>
</dbReference>
<dbReference type="PROSITE" id="PS50003">
    <property type="entry name" value="PH_DOMAIN"/>
    <property type="match status" value="1"/>
</dbReference>
<dbReference type="InterPro" id="IPR011993">
    <property type="entry name" value="PH-like_dom_sf"/>
</dbReference>
<dbReference type="PANTHER" id="PTHR23180:SF160">
    <property type="entry name" value="ADP-RIBOSYLATION FACTOR GTPASE-ACTIVATING PROTEIN EFFECTOR PROTEIN 1"/>
    <property type="match status" value="1"/>
</dbReference>
<dbReference type="Gene3D" id="1.10.220.150">
    <property type="entry name" value="Arf GTPase activating protein"/>
    <property type="match status" value="1"/>
</dbReference>
<keyword evidence="5" id="KW-0677">Repeat</keyword>
<feature type="domain" description="Arf-GAP" evidence="8">
    <location>
        <begin position="579"/>
        <end position="706"/>
    </location>
</feature>
<dbReference type="InterPro" id="IPR038508">
    <property type="entry name" value="ArfGAP_dom_sf"/>
</dbReference>
<dbReference type="Pfam" id="PF00169">
    <property type="entry name" value="PH"/>
    <property type="match status" value="1"/>
</dbReference>
<comment type="subcellular location">
    <subcellularLocation>
        <location evidence="5">Cytoplasm</location>
    </subcellularLocation>
</comment>
<comment type="function">
    <text evidence="5">GTPase-activating protein for the ADP ribosylation factor family.</text>
</comment>
<keyword evidence="2 4" id="KW-0863">Zinc-finger</keyword>
<evidence type="ECO:0000256" key="4">
    <source>
        <dbReference type="PROSITE-ProRule" id="PRU00288"/>
    </source>
</evidence>
<dbReference type="SMART" id="SM00105">
    <property type="entry name" value="ArfGap"/>
    <property type="match status" value="1"/>
</dbReference>
<dbReference type="InterPro" id="IPR045258">
    <property type="entry name" value="ACAP1/2/3-like"/>
</dbReference>